<reference evidence="1 2" key="1">
    <citation type="submission" date="2024-08" db="EMBL/GenBank/DDBJ databases">
        <title>Pantoea ronii - a newly identified human opportunistic pathogen.</title>
        <authorList>
            <person name="Keidar-Friedman D."/>
            <person name="Sorek N."/>
            <person name="Leshin-Carmel D."/>
            <person name="Tsur A."/>
            <person name="Amsalem M."/>
            <person name="Tolkach D."/>
            <person name="Brosh-Nissimov T."/>
        </authorList>
    </citation>
    <scope>NUCLEOTIDE SEQUENCE [LARGE SCALE GENOMIC DNA]</scope>
    <source>
        <strain evidence="1 2">AA23256</strain>
    </source>
</reference>
<dbReference type="InterPro" id="IPR022798">
    <property type="entry name" value="BcsD_bac"/>
</dbReference>
<organism evidence="1 2">
    <name type="scientific">Pantoea osteomyelitidis</name>
    <dbReference type="NCBI Taxonomy" id="3230026"/>
    <lineage>
        <taxon>Bacteria</taxon>
        <taxon>Pseudomonadati</taxon>
        <taxon>Pseudomonadota</taxon>
        <taxon>Gammaproteobacteria</taxon>
        <taxon>Enterobacterales</taxon>
        <taxon>Erwiniaceae</taxon>
        <taxon>Pantoea</taxon>
    </lineage>
</organism>
<gene>
    <name evidence="1" type="primary">bcsD</name>
    <name evidence="1" type="ORF">ABU178_00685</name>
</gene>
<sequence length="150" mass="16619">MNEQISVGHLAHPYQPGWFDLLSVMIDGMMANAGEEEAAAFLRVMGESLAARYPLPEARTVQDLEREMNLQLARFNWGFVLLQPQDRALLIQHHALPVGGESMEPARWQSAMSAVLNGLFAGWLRGQGGSPAVPVALEMNDGNVLLYRYQ</sequence>
<evidence type="ECO:0000313" key="1">
    <source>
        <dbReference type="EMBL" id="MFH8132706.1"/>
    </source>
</evidence>
<comment type="caution">
    <text evidence="1">The sequence shown here is derived from an EMBL/GenBank/DDBJ whole genome shotgun (WGS) entry which is preliminary data.</text>
</comment>
<dbReference type="Proteomes" id="UP001611251">
    <property type="component" value="Unassembled WGS sequence"/>
</dbReference>
<dbReference type="InterPro" id="IPR038470">
    <property type="entry name" value="Cellsynth_D_sf"/>
</dbReference>
<protein>
    <submittedName>
        <fullName evidence="1">Cellulose biosynthesis protein BcsD</fullName>
    </submittedName>
</protein>
<name>A0ABW7PR07_9GAMM</name>
<proteinExistence type="predicted"/>
<evidence type="ECO:0000313" key="2">
    <source>
        <dbReference type="Proteomes" id="UP001611251"/>
    </source>
</evidence>
<keyword evidence="2" id="KW-1185">Reference proteome</keyword>
<accession>A0ABW7PR07</accession>
<dbReference type="Pfam" id="PF03500">
    <property type="entry name" value="Cellsynth_D"/>
    <property type="match status" value="1"/>
</dbReference>
<dbReference type="EMBL" id="JBGFSN010000001">
    <property type="protein sequence ID" value="MFH8132706.1"/>
    <property type="molecule type" value="Genomic_DNA"/>
</dbReference>
<dbReference type="RefSeq" id="WP_397211140.1">
    <property type="nucleotide sequence ID" value="NZ_JBGFSN010000001.1"/>
</dbReference>
<dbReference type="Gene3D" id="3.30.70.2590">
    <property type="match status" value="1"/>
</dbReference>